<evidence type="ECO:0000313" key="1">
    <source>
        <dbReference type="EMBL" id="RDX39523.1"/>
    </source>
</evidence>
<gene>
    <name evidence="1" type="ORF">OH76DRAFT_1424262</name>
</gene>
<sequence length="256" mass="27898">HHHRSSTPPALWNTEANWQEQRGPGLPCVAHSAEVETGGRDKVHIRKYACALHSGAAGDLGPGNISRAQSIGAPFVRYRKIREPGFAGCARAEVEEGGQNKVAIRDAVTPGVIWIYRPDVLADGCPRTSCFVHRARFIAGRSHLNIYHFGQLTASLGAAFCKTPPLGQTAAAAVRSSVFKYVHDNLDKQFQIWEAPMAFTVPKNGQCSDPRVEPVADALGMRRQQFPSRPLQWRLLVSRTQSGTHCASVLEGQATA</sequence>
<dbReference type="AlphaFoldDB" id="A0A371CGX4"/>
<organism evidence="1 2">
    <name type="scientific">Lentinus brumalis</name>
    <dbReference type="NCBI Taxonomy" id="2498619"/>
    <lineage>
        <taxon>Eukaryota</taxon>
        <taxon>Fungi</taxon>
        <taxon>Dikarya</taxon>
        <taxon>Basidiomycota</taxon>
        <taxon>Agaricomycotina</taxon>
        <taxon>Agaricomycetes</taxon>
        <taxon>Polyporales</taxon>
        <taxon>Polyporaceae</taxon>
        <taxon>Lentinus</taxon>
    </lineage>
</organism>
<evidence type="ECO:0000313" key="2">
    <source>
        <dbReference type="Proteomes" id="UP000256964"/>
    </source>
</evidence>
<protein>
    <submittedName>
        <fullName evidence="1">Uncharacterized protein</fullName>
    </submittedName>
</protein>
<name>A0A371CGX4_9APHY</name>
<accession>A0A371CGX4</accession>
<feature type="non-terminal residue" evidence="1">
    <location>
        <position position="1"/>
    </location>
</feature>
<keyword evidence="2" id="KW-1185">Reference proteome</keyword>
<reference evidence="1 2" key="1">
    <citation type="journal article" date="2018" name="Biotechnol. Biofuels">
        <title>Integrative visual omics of the white-rot fungus Polyporus brumalis exposes the biotechnological potential of its oxidative enzymes for delignifying raw plant biomass.</title>
        <authorList>
            <person name="Miyauchi S."/>
            <person name="Rancon A."/>
            <person name="Drula E."/>
            <person name="Hage H."/>
            <person name="Chaduli D."/>
            <person name="Favel A."/>
            <person name="Grisel S."/>
            <person name="Henrissat B."/>
            <person name="Herpoel-Gimbert I."/>
            <person name="Ruiz-Duenas F.J."/>
            <person name="Chevret D."/>
            <person name="Hainaut M."/>
            <person name="Lin J."/>
            <person name="Wang M."/>
            <person name="Pangilinan J."/>
            <person name="Lipzen A."/>
            <person name="Lesage-Meessen L."/>
            <person name="Navarro D."/>
            <person name="Riley R."/>
            <person name="Grigoriev I.V."/>
            <person name="Zhou S."/>
            <person name="Raouche S."/>
            <person name="Rosso M.N."/>
        </authorList>
    </citation>
    <scope>NUCLEOTIDE SEQUENCE [LARGE SCALE GENOMIC DNA]</scope>
    <source>
        <strain evidence="1 2">BRFM 1820</strain>
    </source>
</reference>
<proteinExistence type="predicted"/>
<dbReference type="Proteomes" id="UP000256964">
    <property type="component" value="Unassembled WGS sequence"/>
</dbReference>
<dbReference type="EMBL" id="KZ857780">
    <property type="protein sequence ID" value="RDX39523.1"/>
    <property type="molecule type" value="Genomic_DNA"/>
</dbReference>